<reference evidence="6" key="1">
    <citation type="journal article" date="2020" name="mSystems">
        <title>Genome- and Community-Level Interaction Insights into Carbon Utilization and Element Cycling Functions of Hydrothermarchaeota in Hydrothermal Sediment.</title>
        <authorList>
            <person name="Zhou Z."/>
            <person name="Liu Y."/>
            <person name="Xu W."/>
            <person name="Pan J."/>
            <person name="Luo Z.H."/>
            <person name="Li M."/>
        </authorList>
    </citation>
    <scope>NUCLEOTIDE SEQUENCE [LARGE SCALE GENOMIC DNA]</scope>
    <source>
        <strain evidence="6">SpSt-855</strain>
    </source>
</reference>
<dbReference type="Pfam" id="PF00589">
    <property type="entry name" value="Phage_integrase"/>
    <property type="match status" value="1"/>
</dbReference>
<organism evidence="6">
    <name type="scientific">Acidobacterium capsulatum</name>
    <dbReference type="NCBI Taxonomy" id="33075"/>
    <lineage>
        <taxon>Bacteria</taxon>
        <taxon>Pseudomonadati</taxon>
        <taxon>Acidobacteriota</taxon>
        <taxon>Terriglobia</taxon>
        <taxon>Terriglobales</taxon>
        <taxon>Acidobacteriaceae</taxon>
        <taxon>Acidobacterium</taxon>
    </lineage>
</organism>
<evidence type="ECO:0000256" key="2">
    <source>
        <dbReference type="ARBA" id="ARBA00023125"/>
    </source>
</evidence>
<accession>A0A7V4XUS8</accession>
<comment type="caution">
    <text evidence="6">The sequence shown here is derived from an EMBL/GenBank/DDBJ whole genome shotgun (WGS) entry which is preliminary data.</text>
</comment>
<evidence type="ECO:0000256" key="1">
    <source>
        <dbReference type="ARBA" id="ARBA00008857"/>
    </source>
</evidence>
<dbReference type="PANTHER" id="PTHR30349:SF41">
    <property type="entry name" value="INTEGRASE_RECOMBINASE PROTEIN MJ0367-RELATED"/>
    <property type="match status" value="1"/>
</dbReference>
<dbReference type="PROSITE" id="PS51898">
    <property type="entry name" value="TYR_RECOMBINASE"/>
    <property type="match status" value="1"/>
</dbReference>
<dbReference type="AlphaFoldDB" id="A0A7V4XUS8"/>
<sequence>MADTGKTFSVLHIVLDTGERLPCLVDAASWIPMRVALRWAVRYRRYRVQSSTLAANLRVLGKVYRWTQQIAGFDLDDRLTQGRTLQNREIESLARSFRGASAQELDTGAYDQHLAVLEDFLKWSLDSENRGGRRSLDLAQLAQERSRIGLILSSLRAGARTTDRIEPLEEAEIRAIRNSIGPRRDVQGVLTFPKIFSPHTRLRNWLMFEVALELGIRRGELLKLRLDSLPRGGDDGIRILRRPDDPHDSRSKEPAVKTAERVIPASRNLLAAIRAYLTYPRPLGRISGRSPYLFVARSGNPVSMDTADDVIAAIGEHSDVSPLSWHRLRHTWAERMAEAFADQPNGMDRLVYLGGWTNPQSATRYIQRALASQAKEAVRNYHRKLYGEAQDA</sequence>
<feature type="domain" description="Tyr recombinase" evidence="5">
    <location>
        <begin position="175"/>
        <end position="379"/>
    </location>
</feature>
<evidence type="ECO:0000256" key="4">
    <source>
        <dbReference type="SAM" id="MobiDB-lite"/>
    </source>
</evidence>
<gene>
    <name evidence="6" type="ORF">ENW50_12770</name>
</gene>
<evidence type="ECO:0000313" key="6">
    <source>
        <dbReference type="EMBL" id="HGY95539.1"/>
    </source>
</evidence>
<dbReference type="GO" id="GO:0003677">
    <property type="term" value="F:DNA binding"/>
    <property type="evidence" value="ECO:0007669"/>
    <property type="project" value="UniProtKB-KW"/>
</dbReference>
<feature type="region of interest" description="Disordered" evidence="4">
    <location>
        <begin position="237"/>
        <end position="256"/>
    </location>
</feature>
<dbReference type="InterPro" id="IPR013762">
    <property type="entry name" value="Integrase-like_cat_sf"/>
</dbReference>
<dbReference type="SUPFAM" id="SSF56349">
    <property type="entry name" value="DNA breaking-rejoining enzymes"/>
    <property type="match status" value="1"/>
</dbReference>
<evidence type="ECO:0000256" key="3">
    <source>
        <dbReference type="ARBA" id="ARBA00023172"/>
    </source>
</evidence>
<dbReference type="InterPro" id="IPR050090">
    <property type="entry name" value="Tyrosine_recombinase_XerCD"/>
</dbReference>
<evidence type="ECO:0000259" key="5">
    <source>
        <dbReference type="PROSITE" id="PS51898"/>
    </source>
</evidence>
<dbReference type="InterPro" id="IPR002104">
    <property type="entry name" value="Integrase_catalytic"/>
</dbReference>
<comment type="similarity">
    <text evidence="1">Belongs to the 'phage' integrase family.</text>
</comment>
<keyword evidence="3" id="KW-0233">DNA recombination</keyword>
<dbReference type="InterPro" id="IPR011010">
    <property type="entry name" value="DNA_brk_join_enz"/>
</dbReference>
<keyword evidence="2" id="KW-0238">DNA-binding</keyword>
<dbReference type="GO" id="GO:0015074">
    <property type="term" value="P:DNA integration"/>
    <property type="evidence" value="ECO:0007669"/>
    <property type="project" value="InterPro"/>
</dbReference>
<dbReference type="CDD" id="cd00397">
    <property type="entry name" value="DNA_BRE_C"/>
    <property type="match status" value="1"/>
</dbReference>
<proteinExistence type="inferred from homology"/>
<name>A0A7V4XUS8_9BACT</name>
<dbReference type="PANTHER" id="PTHR30349">
    <property type="entry name" value="PHAGE INTEGRASE-RELATED"/>
    <property type="match status" value="1"/>
</dbReference>
<dbReference type="GO" id="GO:0006310">
    <property type="term" value="P:DNA recombination"/>
    <property type="evidence" value="ECO:0007669"/>
    <property type="project" value="UniProtKB-KW"/>
</dbReference>
<dbReference type="EMBL" id="DTKL01000079">
    <property type="protein sequence ID" value="HGY95539.1"/>
    <property type="molecule type" value="Genomic_DNA"/>
</dbReference>
<dbReference type="Gene3D" id="1.10.443.10">
    <property type="entry name" value="Intergrase catalytic core"/>
    <property type="match status" value="1"/>
</dbReference>
<protein>
    <recommendedName>
        <fullName evidence="5">Tyr recombinase domain-containing protein</fullName>
    </recommendedName>
</protein>